<evidence type="ECO:0000256" key="3">
    <source>
        <dbReference type="ARBA" id="ARBA00022853"/>
    </source>
</evidence>
<comment type="caution">
    <text evidence="7">The sequence shown here is derived from an EMBL/GenBank/DDBJ whole genome shotgun (WGS) entry which is preliminary data.</text>
</comment>
<dbReference type="AlphaFoldDB" id="A0AAV2Z4N6"/>
<reference evidence="7" key="2">
    <citation type="journal article" date="2023" name="Microbiol Resour">
        <title>Decontamination and Annotation of the Draft Genome Sequence of the Oomycete Lagenidium giganteum ARSEF 373.</title>
        <authorList>
            <person name="Morgan W.R."/>
            <person name="Tartar A."/>
        </authorList>
    </citation>
    <scope>NUCLEOTIDE SEQUENCE</scope>
    <source>
        <strain evidence="7">ARSEF 373</strain>
    </source>
</reference>
<sequence>MFFDSPSLEAVSENDIALDKGAQPQHHEDVLGDVFDALYASYPFQVAKETSRKERKANQYISLTLVYGEIRFESFRVVIDSVKRWYRILGKPGGTFLDIGSGSGKAVFAATLAHDFDACFGIEILRGLYEISVDVAQQWEKRIKKQYPLSIQKKRTRIAFTHGDALEHEWPPNADIVFMNSTCFGEVLLRDLTRKLNGYCKPGTIVISATHPLPTDVQNGFEVLTCMKVAQDTWGDATWFIQRKT</sequence>
<dbReference type="GO" id="GO:0051726">
    <property type="term" value="P:regulation of cell cycle"/>
    <property type="evidence" value="ECO:0007669"/>
    <property type="project" value="InterPro"/>
</dbReference>
<reference evidence="7" key="1">
    <citation type="submission" date="2022-11" db="EMBL/GenBank/DDBJ databases">
        <authorList>
            <person name="Morgan W.R."/>
            <person name="Tartar A."/>
        </authorList>
    </citation>
    <scope>NUCLEOTIDE SEQUENCE</scope>
    <source>
        <strain evidence="7">ARSEF 373</strain>
    </source>
</reference>
<dbReference type="Gene3D" id="3.40.50.150">
    <property type="entry name" value="Vaccinia Virus protein VP39"/>
    <property type="match status" value="1"/>
</dbReference>
<comment type="catalytic activity">
    <reaction evidence="5">
        <text>L-lysyl(79)-[histone H3] + 3 S-adenosyl-L-methionine = N(6),N(6),N(6)-trimethyl-L-lysyl(79)-[histone H3] + 3 S-adenosyl-L-homocysteine + 3 H(+)</text>
        <dbReference type="Rhea" id="RHEA:60328"/>
        <dbReference type="Rhea" id="RHEA-COMP:15549"/>
        <dbReference type="Rhea" id="RHEA-COMP:15552"/>
        <dbReference type="ChEBI" id="CHEBI:15378"/>
        <dbReference type="ChEBI" id="CHEBI:29969"/>
        <dbReference type="ChEBI" id="CHEBI:57856"/>
        <dbReference type="ChEBI" id="CHEBI:59789"/>
        <dbReference type="ChEBI" id="CHEBI:61961"/>
        <dbReference type="EC" id="2.1.1.360"/>
    </reaction>
</comment>
<evidence type="ECO:0000256" key="2">
    <source>
        <dbReference type="ARBA" id="ARBA00020987"/>
    </source>
</evidence>
<dbReference type="InterPro" id="IPR029063">
    <property type="entry name" value="SAM-dependent_MTases_sf"/>
</dbReference>
<evidence type="ECO:0000256" key="4">
    <source>
        <dbReference type="ARBA" id="ARBA00029821"/>
    </source>
</evidence>
<organism evidence="7 8">
    <name type="scientific">Lagenidium giganteum</name>
    <dbReference type="NCBI Taxonomy" id="4803"/>
    <lineage>
        <taxon>Eukaryota</taxon>
        <taxon>Sar</taxon>
        <taxon>Stramenopiles</taxon>
        <taxon>Oomycota</taxon>
        <taxon>Peronosporomycetes</taxon>
        <taxon>Pythiales</taxon>
        <taxon>Pythiaceae</taxon>
    </lineage>
</organism>
<dbReference type="InterPro" id="IPR025789">
    <property type="entry name" value="DOT1_dom"/>
</dbReference>
<name>A0AAV2Z4N6_9STRA</name>
<dbReference type="Pfam" id="PF08123">
    <property type="entry name" value="DOT1"/>
    <property type="match status" value="1"/>
</dbReference>
<evidence type="ECO:0000256" key="5">
    <source>
        <dbReference type="ARBA" id="ARBA00047770"/>
    </source>
</evidence>
<evidence type="ECO:0000313" key="7">
    <source>
        <dbReference type="EMBL" id="DBA01371.1"/>
    </source>
</evidence>
<proteinExistence type="predicted"/>
<dbReference type="InterPro" id="IPR030445">
    <property type="entry name" value="H3-K79_meTrfase"/>
</dbReference>
<evidence type="ECO:0000313" key="8">
    <source>
        <dbReference type="Proteomes" id="UP001146120"/>
    </source>
</evidence>
<evidence type="ECO:0000256" key="1">
    <source>
        <dbReference type="ARBA" id="ARBA00012190"/>
    </source>
</evidence>
<keyword evidence="8" id="KW-1185">Reference proteome</keyword>
<dbReference type="EC" id="2.1.1.360" evidence="1"/>
<dbReference type="Proteomes" id="UP001146120">
    <property type="component" value="Unassembled WGS sequence"/>
</dbReference>
<evidence type="ECO:0000259" key="6">
    <source>
        <dbReference type="Pfam" id="PF08123"/>
    </source>
</evidence>
<dbReference type="CDD" id="cd02440">
    <property type="entry name" value="AdoMet_MTases"/>
    <property type="match status" value="1"/>
</dbReference>
<accession>A0AAV2Z4N6</accession>
<gene>
    <name evidence="7" type="ORF">N0F65_001610</name>
</gene>
<dbReference type="GO" id="GO:0140956">
    <property type="term" value="F:histone H3K79 trimethyltransferase activity"/>
    <property type="evidence" value="ECO:0007669"/>
    <property type="project" value="UniProtKB-EC"/>
</dbReference>
<dbReference type="PANTHER" id="PTHR21451">
    <property type="entry name" value="HISTONE H3 METHYLTRANSFERASE"/>
    <property type="match status" value="1"/>
</dbReference>
<protein>
    <recommendedName>
        <fullName evidence="2">Histone-lysine N-methyltransferase, H3 lysine-79 specific</fullName>
        <ecNumber evidence="1">2.1.1.360</ecNumber>
    </recommendedName>
    <alternativeName>
        <fullName evidence="4">Histone H3-K79 methyltransferase</fullName>
    </alternativeName>
</protein>
<dbReference type="PANTHER" id="PTHR21451:SF19">
    <property type="entry name" value="ACTIVATED IN BLOCKED UNFOLDED PROTEIN RESPONSE"/>
    <property type="match status" value="1"/>
</dbReference>
<dbReference type="EMBL" id="DAKRPA010000049">
    <property type="protein sequence ID" value="DBA01371.1"/>
    <property type="molecule type" value="Genomic_DNA"/>
</dbReference>
<feature type="domain" description="DOT1" evidence="6">
    <location>
        <begin position="55"/>
        <end position="212"/>
    </location>
</feature>
<keyword evidence="3" id="KW-0156">Chromatin regulator</keyword>
<dbReference type="SUPFAM" id="SSF53335">
    <property type="entry name" value="S-adenosyl-L-methionine-dependent methyltransferases"/>
    <property type="match status" value="1"/>
</dbReference>